<keyword evidence="3" id="KW-0862">Zinc</keyword>
<dbReference type="OrthoDB" id="2993351at2759"/>
<feature type="domain" description="CENP-V/GFA" evidence="4">
    <location>
        <begin position="11"/>
        <end position="119"/>
    </location>
</feature>
<comment type="caution">
    <text evidence="5">The sequence shown here is derived from an EMBL/GenBank/DDBJ whole genome shotgun (WGS) entry which is preliminary data.</text>
</comment>
<evidence type="ECO:0000256" key="2">
    <source>
        <dbReference type="ARBA" id="ARBA00022723"/>
    </source>
</evidence>
<evidence type="ECO:0000313" key="5">
    <source>
        <dbReference type="EMBL" id="RDW66517.1"/>
    </source>
</evidence>
<dbReference type="InterPro" id="IPR052355">
    <property type="entry name" value="CENP-V-like"/>
</dbReference>
<name>A0A3D8QXK8_9HELO</name>
<dbReference type="PANTHER" id="PTHR28620:SF1">
    <property type="entry name" value="CENP-V_GFA DOMAIN-CONTAINING PROTEIN"/>
    <property type="match status" value="1"/>
</dbReference>
<dbReference type="Pfam" id="PF04828">
    <property type="entry name" value="GFA"/>
    <property type="match status" value="2"/>
</dbReference>
<gene>
    <name evidence="5" type="ORF">BP6252_10152</name>
</gene>
<dbReference type="Proteomes" id="UP000256645">
    <property type="component" value="Unassembled WGS sequence"/>
</dbReference>
<dbReference type="EMBL" id="PDLM01000011">
    <property type="protein sequence ID" value="RDW66517.1"/>
    <property type="molecule type" value="Genomic_DNA"/>
</dbReference>
<dbReference type="STRING" id="1849047.A0A3D8QXK8"/>
<comment type="similarity">
    <text evidence="1">Belongs to the Gfa family.</text>
</comment>
<organism evidence="5 6">
    <name type="scientific">Coleophoma cylindrospora</name>
    <dbReference type="NCBI Taxonomy" id="1849047"/>
    <lineage>
        <taxon>Eukaryota</taxon>
        <taxon>Fungi</taxon>
        <taxon>Dikarya</taxon>
        <taxon>Ascomycota</taxon>
        <taxon>Pezizomycotina</taxon>
        <taxon>Leotiomycetes</taxon>
        <taxon>Helotiales</taxon>
        <taxon>Dermateaceae</taxon>
        <taxon>Coleophoma</taxon>
    </lineage>
</organism>
<dbReference type="AlphaFoldDB" id="A0A3D8QXK8"/>
<protein>
    <recommendedName>
        <fullName evidence="4">CENP-V/GFA domain-containing protein</fullName>
    </recommendedName>
</protein>
<evidence type="ECO:0000256" key="1">
    <source>
        <dbReference type="ARBA" id="ARBA00005495"/>
    </source>
</evidence>
<dbReference type="Gene3D" id="2.170.150.70">
    <property type="match status" value="2"/>
</dbReference>
<reference evidence="5 6" key="1">
    <citation type="journal article" date="2018" name="IMA Fungus">
        <title>IMA Genome-F 9: Draft genome sequence of Annulohypoxylon stygium, Aspergillus mulundensis, Berkeleyomyces basicola (syn. Thielaviopsis basicola), Ceratocystis smalleyi, two Cercospora beticola strains, Coleophoma cylindrospora, Fusarium fracticaudum, Phialophora cf. hyalina, and Morchella septimelata.</title>
        <authorList>
            <person name="Wingfield B.D."/>
            <person name="Bills G.F."/>
            <person name="Dong Y."/>
            <person name="Huang W."/>
            <person name="Nel W.J."/>
            <person name="Swalarsk-Parry B.S."/>
            <person name="Vaghefi N."/>
            <person name="Wilken P.M."/>
            <person name="An Z."/>
            <person name="de Beer Z.W."/>
            <person name="De Vos L."/>
            <person name="Chen L."/>
            <person name="Duong T.A."/>
            <person name="Gao Y."/>
            <person name="Hammerbacher A."/>
            <person name="Kikkert J.R."/>
            <person name="Li Y."/>
            <person name="Li H."/>
            <person name="Li K."/>
            <person name="Li Q."/>
            <person name="Liu X."/>
            <person name="Ma X."/>
            <person name="Naidoo K."/>
            <person name="Pethybridge S.J."/>
            <person name="Sun J."/>
            <person name="Steenkamp E.T."/>
            <person name="van der Nest M.A."/>
            <person name="van Wyk S."/>
            <person name="Wingfield M.J."/>
            <person name="Xiong C."/>
            <person name="Yue Q."/>
            <person name="Zhang X."/>
        </authorList>
    </citation>
    <scope>NUCLEOTIDE SEQUENCE [LARGE SCALE GENOMIC DNA]</scope>
    <source>
        <strain evidence="5 6">BP6252</strain>
    </source>
</reference>
<proteinExistence type="inferred from homology"/>
<dbReference type="SUPFAM" id="SSF51316">
    <property type="entry name" value="Mss4-like"/>
    <property type="match status" value="2"/>
</dbReference>
<dbReference type="InterPro" id="IPR006913">
    <property type="entry name" value="CENP-V/GFA"/>
</dbReference>
<dbReference type="InterPro" id="IPR011057">
    <property type="entry name" value="Mss4-like_sf"/>
</dbReference>
<evidence type="ECO:0000313" key="6">
    <source>
        <dbReference type="Proteomes" id="UP000256645"/>
    </source>
</evidence>
<feature type="domain" description="CENP-V/GFA" evidence="4">
    <location>
        <begin position="147"/>
        <end position="258"/>
    </location>
</feature>
<accession>A0A3D8QXK8</accession>
<dbReference type="GO" id="GO:0046872">
    <property type="term" value="F:metal ion binding"/>
    <property type="evidence" value="ECO:0007669"/>
    <property type="project" value="UniProtKB-KW"/>
</dbReference>
<keyword evidence="6" id="KW-1185">Reference proteome</keyword>
<dbReference type="GO" id="GO:0016846">
    <property type="term" value="F:carbon-sulfur lyase activity"/>
    <property type="evidence" value="ECO:0007669"/>
    <property type="project" value="InterPro"/>
</dbReference>
<dbReference type="PANTHER" id="PTHR28620">
    <property type="entry name" value="CENTROMERE PROTEIN V"/>
    <property type="match status" value="1"/>
</dbReference>
<sequence>MAEQILPTKKYSGNCHCGLFRFTFEHAELQEASECNCSICTRNGYIFSAPLAPETVEVTRGEGQLKEYLFGKKEYGHFFCPRCGTSVWVQEADKKLQLNLRTLQDFDVKSLKINQDDWLSVKPPYEAPTAFPELPAMTETSNEYMVYHSTCHCQHTRLSIRCKPLETLKLMSCNCSLCSRNGDLWIYPPKGDVAIAGEESLVGYAFLSDKSLHTFCGNCGCSLFVRVLDDDEDVCPVNVRCFVDIEPKLAGLERQFYNGMANAPTYALMD</sequence>
<keyword evidence="2" id="KW-0479">Metal-binding</keyword>
<evidence type="ECO:0000256" key="3">
    <source>
        <dbReference type="ARBA" id="ARBA00022833"/>
    </source>
</evidence>
<dbReference type="PROSITE" id="PS51891">
    <property type="entry name" value="CENP_V_GFA"/>
    <property type="match status" value="2"/>
</dbReference>
<evidence type="ECO:0000259" key="4">
    <source>
        <dbReference type="PROSITE" id="PS51891"/>
    </source>
</evidence>